<evidence type="ECO:0008006" key="5">
    <source>
        <dbReference type="Google" id="ProtNLM"/>
    </source>
</evidence>
<sequence length="116" mass="13162">MLPVGAREQVSFKDGKEVDYGTPGSVRPDWCIGNICSIEVKNYDIHDNRNGLINIITEQAKERDKHLPKGMVQQVYIDLRGQKYSPADRDDIKKRIVNKSNGIIKFDDILFIGGDE</sequence>
<proteinExistence type="predicted"/>
<organism evidence="2 3">
    <name type="scientific">Moraxella bovis</name>
    <dbReference type="NCBI Taxonomy" id="476"/>
    <lineage>
        <taxon>Bacteria</taxon>
        <taxon>Pseudomonadati</taxon>
        <taxon>Pseudomonadota</taxon>
        <taxon>Gammaproteobacteria</taxon>
        <taxon>Moraxellales</taxon>
        <taxon>Moraxellaceae</taxon>
        <taxon>Moraxella</taxon>
    </lineage>
</organism>
<dbReference type="GeneID" id="77190009"/>
<dbReference type="Proteomes" id="UP001163632">
    <property type="component" value="Plasmid unnamed2"/>
</dbReference>
<evidence type="ECO:0000313" key="3">
    <source>
        <dbReference type="Proteomes" id="UP001163283"/>
    </source>
</evidence>
<gene>
    <name evidence="1" type="ORF">LP092_15565</name>
    <name evidence="2" type="ORF">LP129_14220</name>
</gene>
<dbReference type="EMBL" id="CP087832">
    <property type="protein sequence ID" value="UZA04850.1"/>
    <property type="molecule type" value="Genomic_DNA"/>
</dbReference>
<keyword evidence="4" id="KW-1185">Reference proteome</keyword>
<name>A0AAQ2T467_MORBO</name>
<evidence type="ECO:0000313" key="2">
    <source>
        <dbReference type="EMBL" id="UZA53062.1"/>
    </source>
</evidence>
<reference evidence="2" key="1">
    <citation type="journal article" date="2022" name="BMC Microbiol.">
        <title>Whole genome sequencing of Moraxella bovis strains from North America reveals two genotypes with different genetic determinants.</title>
        <authorList>
            <person name="Wynn E.L."/>
            <person name="Hille M.M."/>
            <person name="Loy J.D."/>
            <person name="Schuller G."/>
            <person name="Kuhn K.L."/>
            <person name="Dickey A.M."/>
            <person name="Bono J.L."/>
            <person name="Clawson M.L."/>
        </authorList>
    </citation>
    <scope>NUCLEOTIDE SEQUENCE</scope>
    <source>
        <strain evidence="1">SAM102599</strain>
        <strain evidence="2">SAM57978</strain>
        <plasmid evidence="2 3">unnamed</plasmid>
        <plasmid evidence="1 4">unnamed2</plasmid>
    </source>
</reference>
<dbReference type="Proteomes" id="UP001163283">
    <property type="component" value="Plasmid unnamed"/>
</dbReference>
<evidence type="ECO:0000313" key="1">
    <source>
        <dbReference type="EMBL" id="UZA04850.1"/>
    </source>
</evidence>
<dbReference type="EMBL" id="CP087782">
    <property type="protein sequence ID" value="UZA53062.1"/>
    <property type="molecule type" value="Genomic_DNA"/>
</dbReference>
<dbReference type="RefSeq" id="WP_112742856.1">
    <property type="nucleotide sequence ID" value="NZ_CP030242.1"/>
</dbReference>
<dbReference type="KEGG" id="mboi:DQF64_14465"/>
<protein>
    <recommendedName>
        <fullName evidence="5">Adhesin</fullName>
    </recommendedName>
</protein>
<evidence type="ECO:0000313" key="4">
    <source>
        <dbReference type="Proteomes" id="UP001163632"/>
    </source>
</evidence>
<accession>A0AAQ2T467</accession>
<geneLocation type="plasmid" evidence="1 4">
    <name>unnamed2</name>
</geneLocation>
<geneLocation type="plasmid" evidence="2 3">
    <name>unnamed</name>
</geneLocation>
<keyword evidence="2" id="KW-0614">Plasmid</keyword>
<dbReference type="AlphaFoldDB" id="A0AAQ2T467"/>